<dbReference type="Gene3D" id="3.20.20.240">
    <property type="entry name" value="Methylmalonyl-CoA mutase"/>
    <property type="match status" value="1"/>
</dbReference>
<dbReference type="RefSeq" id="WP_171083834.1">
    <property type="nucleotide sequence ID" value="NZ_BNBU01000004.1"/>
</dbReference>
<dbReference type="Pfam" id="PF06368">
    <property type="entry name" value="Met_asp_mut_E"/>
    <property type="match status" value="1"/>
</dbReference>
<dbReference type="GO" id="GO:0031419">
    <property type="term" value="F:cobalamin binding"/>
    <property type="evidence" value="ECO:0007669"/>
    <property type="project" value="UniProtKB-KW"/>
</dbReference>
<keyword evidence="6" id="KW-1185">Reference proteome</keyword>
<evidence type="ECO:0000256" key="2">
    <source>
        <dbReference type="ARBA" id="ARBA00023235"/>
    </source>
</evidence>
<dbReference type="InterPro" id="IPR006396">
    <property type="entry name" value="Glu_mut_E"/>
</dbReference>
<reference evidence="5 6" key="1">
    <citation type="submission" date="2020-04" db="EMBL/GenBank/DDBJ databases">
        <title>Draft Genome Sequence of Streptomyces morookaense DSM 40503, an 8-azaguanine-producing strain.</title>
        <authorList>
            <person name="Qi J."/>
            <person name="Gao J.-M."/>
        </authorList>
    </citation>
    <scope>NUCLEOTIDE SEQUENCE [LARGE SCALE GENOMIC DNA]</scope>
    <source>
        <strain evidence="5 6">DSM 40503</strain>
    </source>
</reference>
<dbReference type="PANTHER" id="PTHR40254:SF1">
    <property type="entry name" value="BLR0577 PROTEIN"/>
    <property type="match status" value="1"/>
</dbReference>
<keyword evidence="3" id="KW-0170">Cobalt</keyword>
<dbReference type="InterPro" id="IPR038732">
    <property type="entry name" value="HpyO/CreE_NAD-binding"/>
</dbReference>
<gene>
    <name evidence="5" type="ORF">HG542_21285</name>
</gene>
<sequence>MSAELRNRPAADIQSYVEQAAQEGRLVVQPRMGMSGPAEMAAGLRAVAAARARTVGTMTIDSYTRVEDIAGARAALAEGKHLNGFPIVNHGPVTTARVAAATGHRIPVQVRHGSARPAHIFDAMVAAGLSASEGGPVSYCLPYSRLPLAEAIPAWADATRRFAEGTAANGLRAHLETFGGCMLGQMCPPSLLVAISVLEAMFFAQHGLTSVSLSYAQQTHPVQDIEALAALHHLAETFLPADVARHVVLYTYMGVYPGTEAGAGLLLDTSAQVAVRGGAQRLIVKTAAEAHRIPTVGENIAALERATRKGREALTEECELPWARQVDYETVYTEALALIEAVLGLGPDIGPALRKGFATGLLDVPFCLHRDNTGAAQGTIGDDGRLRWAKTGAMPLPAHSSSTARAVTSARLLGMLRYTADSHDQAAAALDAAAPYRIAIVGSGPRGLSVAERLAARLQGEHPGRDVEISIVDKVQVGAGRVWRTGQDTSFLMNTACGEVTMFSGPMDDGPVRAGAGPTLAQWWSTARPADYPGPDAYAPRALYGEYLQFHLDAIETSLPARVRLRRVAGEVTGAQRDGGTWQLSFADGDQLTADRVVMTTGHPVTELSADQAGLAAFAGARPQLRYIRGDSAADMPLSGIAPGARVAVLGMGLSFYDVTAALTCGRGGRFEDDGHGGLRYVPSGREPRLVAGSRSGVPLPARGRNQKGPDWRYTARLFTPQRIRALRSRGPLDFRRDVWPWLDAEMQLVYYATAVRGRYGTEVEHAYTDSVVAEIAAAGADAAEQTARQLAERFGLDLLPPLDVNRLARPFAGCRFDSAKEYAAALAELITADVEQARRGNLDGPLKAALDVLRDVRGTIRLAVDHGGLTAASHREDFLGWFGPVSSFLAAGPPMVRLEQTLALMDAGILEVAGPDARFGADEDAGAFAVSSGQIDEAPQHCEVLIDARIPGPDLARDPAPLTRCLTRAGLWTSWANTAGGRSFDTGGVAVTASPYRPVDADGTAADGMYVLGIPTEGQRWFMQVGSSRPGPWTEFTKDADAIAADALAGLRQTARTRALEGANR</sequence>
<dbReference type="EMBL" id="JABBXF010000047">
    <property type="protein sequence ID" value="NVK80176.1"/>
    <property type="molecule type" value="Genomic_DNA"/>
</dbReference>
<dbReference type="GO" id="GO:0050097">
    <property type="term" value="F:methylaspartate mutase activity"/>
    <property type="evidence" value="ECO:0007669"/>
    <property type="project" value="InterPro"/>
</dbReference>
<dbReference type="SUPFAM" id="SSF51905">
    <property type="entry name" value="FAD/NAD(P)-binding domain"/>
    <property type="match status" value="1"/>
</dbReference>
<protein>
    <submittedName>
        <fullName evidence="5">FAD/NAD(P)-binding protein</fullName>
    </submittedName>
</protein>
<dbReference type="InterPro" id="IPR016176">
    <property type="entry name" value="Cbl-dep_enz_cat"/>
</dbReference>
<accession>A0A7Y7E997</accession>
<feature type="domain" description="FAD-dependent urate hydroxylase HpyO/Asp monooxygenase CreE-like FAD/NAD(P)-binding" evidence="4">
    <location>
        <begin position="439"/>
        <end position="603"/>
    </location>
</feature>
<comment type="caution">
    <text evidence="5">The sequence shown here is derived from an EMBL/GenBank/DDBJ whole genome shotgun (WGS) entry which is preliminary data.</text>
</comment>
<name>A0A7Y7E997_STRMO</name>
<dbReference type="AlphaFoldDB" id="A0A7Y7E997"/>
<evidence type="ECO:0000259" key="4">
    <source>
        <dbReference type="Pfam" id="PF13454"/>
    </source>
</evidence>
<keyword evidence="2" id="KW-0413">Isomerase</keyword>
<dbReference type="PANTHER" id="PTHR40254">
    <property type="entry name" value="BLR0577 PROTEIN"/>
    <property type="match status" value="1"/>
</dbReference>
<dbReference type="GO" id="GO:0019670">
    <property type="term" value="P:anaerobic L-glutamate catabolic process"/>
    <property type="evidence" value="ECO:0007669"/>
    <property type="project" value="InterPro"/>
</dbReference>
<dbReference type="SUPFAM" id="SSF51703">
    <property type="entry name" value="Cobalamin (vitamin B12)-dependent enzymes"/>
    <property type="match status" value="1"/>
</dbReference>
<dbReference type="InterPro" id="IPR052189">
    <property type="entry name" value="L-asp_N-monooxygenase_NS-form"/>
</dbReference>
<evidence type="ECO:0000256" key="3">
    <source>
        <dbReference type="ARBA" id="ARBA00023285"/>
    </source>
</evidence>
<dbReference type="Gene3D" id="3.50.50.60">
    <property type="entry name" value="FAD/NAD(P)-binding domain"/>
    <property type="match status" value="1"/>
</dbReference>
<dbReference type="Pfam" id="PF13454">
    <property type="entry name" value="NAD_binding_9"/>
    <property type="match status" value="1"/>
</dbReference>
<dbReference type="InterPro" id="IPR036188">
    <property type="entry name" value="FAD/NAD-bd_sf"/>
</dbReference>
<evidence type="ECO:0000313" key="5">
    <source>
        <dbReference type="EMBL" id="NVK80176.1"/>
    </source>
</evidence>
<keyword evidence="1" id="KW-0846">Cobalamin</keyword>
<evidence type="ECO:0000256" key="1">
    <source>
        <dbReference type="ARBA" id="ARBA00022628"/>
    </source>
</evidence>
<evidence type="ECO:0000313" key="6">
    <source>
        <dbReference type="Proteomes" id="UP000587462"/>
    </source>
</evidence>
<dbReference type="Proteomes" id="UP000587462">
    <property type="component" value="Unassembled WGS sequence"/>
</dbReference>
<organism evidence="5 6">
    <name type="scientific">Streptomyces morookaense</name>
    <name type="common">Streptoverticillium morookaense</name>
    <dbReference type="NCBI Taxonomy" id="1970"/>
    <lineage>
        <taxon>Bacteria</taxon>
        <taxon>Bacillati</taxon>
        <taxon>Actinomycetota</taxon>
        <taxon>Actinomycetes</taxon>
        <taxon>Kitasatosporales</taxon>
        <taxon>Streptomycetaceae</taxon>
        <taxon>Streptomyces</taxon>
    </lineage>
</organism>
<proteinExistence type="predicted"/>